<dbReference type="AlphaFoldDB" id="A0A9P0K943"/>
<comment type="caution">
    <text evidence="2">The sequence shown here is derived from an EMBL/GenBank/DDBJ whole genome shotgun (WGS) entry which is preliminary data.</text>
</comment>
<dbReference type="EMBL" id="CAKOFQ010006774">
    <property type="protein sequence ID" value="CAH1970373.1"/>
    <property type="molecule type" value="Genomic_DNA"/>
</dbReference>
<evidence type="ECO:0000256" key="1">
    <source>
        <dbReference type="SAM" id="MobiDB-lite"/>
    </source>
</evidence>
<reference evidence="2" key="1">
    <citation type="submission" date="2022-03" db="EMBL/GenBank/DDBJ databases">
        <authorList>
            <person name="Sayadi A."/>
        </authorList>
    </citation>
    <scope>NUCLEOTIDE SEQUENCE</scope>
</reference>
<proteinExistence type="predicted"/>
<gene>
    <name evidence="2" type="ORF">ACAOBT_LOCUS8886</name>
</gene>
<evidence type="ECO:0000313" key="2">
    <source>
        <dbReference type="EMBL" id="CAH1970373.1"/>
    </source>
</evidence>
<dbReference type="Proteomes" id="UP001152888">
    <property type="component" value="Unassembled WGS sequence"/>
</dbReference>
<evidence type="ECO:0000313" key="3">
    <source>
        <dbReference type="Proteomes" id="UP001152888"/>
    </source>
</evidence>
<accession>A0A9P0K943</accession>
<name>A0A9P0K943_ACAOB</name>
<protein>
    <submittedName>
        <fullName evidence="2">Uncharacterized protein</fullName>
    </submittedName>
</protein>
<sequence length="111" mass="12783">MVIRNAAAQKLNLQDMTANRTRVLEHETTSSSTTQEGLDFATPSSKTKRQKKSAQIDEAYRFLTEAKEKLTKQDRFSYFGEVIACKLSSLTHVYKLKPSLTKFYLKWKCKV</sequence>
<organism evidence="2 3">
    <name type="scientific">Acanthoscelides obtectus</name>
    <name type="common">Bean weevil</name>
    <name type="synonym">Bruchus obtectus</name>
    <dbReference type="NCBI Taxonomy" id="200917"/>
    <lineage>
        <taxon>Eukaryota</taxon>
        <taxon>Metazoa</taxon>
        <taxon>Ecdysozoa</taxon>
        <taxon>Arthropoda</taxon>
        <taxon>Hexapoda</taxon>
        <taxon>Insecta</taxon>
        <taxon>Pterygota</taxon>
        <taxon>Neoptera</taxon>
        <taxon>Endopterygota</taxon>
        <taxon>Coleoptera</taxon>
        <taxon>Polyphaga</taxon>
        <taxon>Cucujiformia</taxon>
        <taxon>Chrysomeloidea</taxon>
        <taxon>Chrysomelidae</taxon>
        <taxon>Bruchinae</taxon>
        <taxon>Bruchini</taxon>
        <taxon>Acanthoscelides</taxon>
    </lineage>
</organism>
<feature type="region of interest" description="Disordered" evidence="1">
    <location>
        <begin position="24"/>
        <end position="52"/>
    </location>
</feature>
<keyword evidence="3" id="KW-1185">Reference proteome</keyword>